<dbReference type="InterPro" id="IPR036390">
    <property type="entry name" value="WH_DNA-bd_sf"/>
</dbReference>
<name>A0A1A7R881_9GAMM</name>
<evidence type="ECO:0000256" key="3">
    <source>
        <dbReference type="ARBA" id="ARBA00023163"/>
    </source>
</evidence>
<dbReference type="GO" id="GO:0003677">
    <property type="term" value="F:DNA binding"/>
    <property type="evidence" value="ECO:0007669"/>
    <property type="project" value="UniProtKB-KW"/>
</dbReference>
<dbReference type="Gene3D" id="1.10.10.10">
    <property type="entry name" value="Winged helix-like DNA-binding domain superfamily/Winged helix DNA-binding domain"/>
    <property type="match status" value="1"/>
</dbReference>
<evidence type="ECO:0000259" key="4">
    <source>
        <dbReference type="PROSITE" id="PS50995"/>
    </source>
</evidence>
<dbReference type="PROSITE" id="PS50995">
    <property type="entry name" value="HTH_MARR_2"/>
    <property type="match status" value="1"/>
</dbReference>
<feature type="domain" description="HTH marR-type" evidence="4">
    <location>
        <begin position="1"/>
        <end position="119"/>
    </location>
</feature>
<dbReference type="Proteomes" id="UP000185753">
    <property type="component" value="Unassembled WGS sequence"/>
</dbReference>
<accession>A0A1A7R881</accession>
<protein>
    <submittedName>
        <fullName evidence="5">MarR family transcriptional regulator</fullName>
    </submittedName>
</protein>
<keyword evidence="2" id="KW-0238">DNA-binding</keyword>
<evidence type="ECO:0000313" key="5">
    <source>
        <dbReference type="EMBL" id="OBX27698.1"/>
    </source>
</evidence>
<evidence type="ECO:0000256" key="2">
    <source>
        <dbReference type="ARBA" id="ARBA00023125"/>
    </source>
</evidence>
<evidence type="ECO:0000313" key="6">
    <source>
        <dbReference type="Proteomes" id="UP000185753"/>
    </source>
</evidence>
<dbReference type="PANTHER" id="PTHR42756">
    <property type="entry name" value="TRANSCRIPTIONAL REGULATOR, MARR"/>
    <property type="match status" value="1"/>
</dbReference>
<keyword evidence="6" id="KW-1185">Reference proteome</keyword>
<dbReference type="InterPro" id="IPR036388">
    <property type="entry name" value="WH-like_DNA-bd_sf"/>
</dbReference>
<sequence length="132" mass="15106">MMSDEVNTLLLPYQLNYSLWQVMFVIREKGGCTSIEMAEYLNVSKPSIAKRVHALTALNVLIHVETEDKRQKKLILSPQGEDLFKQCSVEIDHFEKALISQFLPNDIQQSVSIFNRIIQTLECAKLGEDHAK</sequence>
<gene>
    <name evidence="5" type="ORF">A9J31_08410</name>
</gene>
<dbReference type="SUPFAM" id="SSF46785">
    <property type="entry name" value="Winged helix' DNA-binding domain"/>
    <property type="match status" value="1"/>
</dbReference>
<reference evidence="6" key="1">
    <citation type="submission" date="2016-06" db="EMBL/GenBank/DDBJ databases">
        <authorList>
            <person name="Radolfova-Krizova L."/>
            <person name="Nemec A."/>
        </authorList>
    </citation>
    <scope>NUCLEOTIDE SEQUENCE [LARGE SCALE GENOMIC DNA]</scope>
    <source>
        <strain evidence="6">ANC 4275</strain>
    </source>
</reference>
<dbReference type="GO" id="GO:0003700">
    <property type="term" value="F:DNA-binding transcription factor activity"/>
    <property type="evidence" value="ECO:0007669"/>
    <property type="project" value="InterPro"/>
</dbReference>
<proteinExistence type="predicted"/>
<dbReference type="PANTHER" id="PTHR42756:SF1">
    <property type="entry name" value="TRANSCRIPTIONAL REPRESSOR OF EMRAB OPERON"/>
    <property type="match status" value="1"/>
</dbReference>
<keyword evidence="1" id="KW-0805">Transcription regulation</keyword>
<keyword evidence="3" id="KW-0804">Transcription</keyword>
<dbReference type="SMART" id="SM00347">
    <property type="entry name" value="HTH_MARR"/>
    <property type="match status" value="1"/>
</dbReference>
<organism evidence="5 6">
    <name type="scientific">Acinetobacter gandensis</name>
    <dbReference type="NCBI Taxonomy" id="1443941"/>
    <lineage>
        <taxon>Bacteria</taxon>
        <taxon>Pseudomonadati</taxon>
        <taxon>Pseudomonadota</taxon>
        <taxon>Gammaproteobacteria</taxon>
        <taxon>Moraxellales</taxon>
        <taxon>Moraxellaceae</taxon>
        <taxon>Acinetobacter</taxon>
    </lineage>
</organism>
<comment type="caution">
    <text evidence="5">The sequence shown here is derived from an EMBL/GenBank/DDBJ whole genome shotgun (WGS) entry which is preliminary data.</text>
</comment>
<dbReference type="EMBL" id="LZDS01000028">
    <property type="protein sequence ID" value="OBX27698.1"/>
    <property type="molecule type" value="Genomic_DNA"/>
</dbReference>
<dbReference type="STRING" id="1443941.A9J31_08410"/>
<dbReference type="AlphaFoldDB" id="A0A1A7R881"/>
<dbReference type="InterPro" id="IPR000835">
    <property type="entry name" value="HTH_MarR-typ"/>
</dbReference>
<evidence type="ECO:0000256" key="1">
    <source>
        <dbReference type="ARBA" id="ARBA00023015"/>
    </source>
</evidence>